<keyword evidence="5 7" id="KW-1133">Transmembrane helix</keyword>
<keyword evidence="9" id="KW-1185">Reference proteome</keyword>
<evidence type="ECO:0000256" key="1">
    <source>
        <dbReference type="ARBA" id="ARBA00004651"/>
    </source>
</evidence>
<keyword evidence="3" id="KW-1003">Cell membrane</keyword>
<gene>
    <name evidence="8" type="ordered locus">AciPR4_0246</name>
</gene>
<name>E8V0M1_TERSS</name>
<comment type="subcellular location">
    <subcellularLocation>
        <location evidence="1">Cell membrane</location>
        <topology evidence="1">Multi-pass membrane protein</topology>
    </subcellularLocation>
</comment>
<keyword evidence="4 7" id="KW-0812">Transmembrane</keyword>
<evidence type="ECO:0000256" key="4">
    <source>
        <dbReference type="ARBA" id="ARBA00022692"/>
    </source>
</evidence>
<organism evidence="8 9">
    <name type="scientific">Terriglobus saanensis (strain ATCC BAA-1853 / DSM 23119 / SP1PR4)</name>
    <dbReference type="NCBI Taxonomy" id="401053"/>
    <lineage>
        <taxon>Bacteria</taxon>
        <taxon>Pseudomonadati</taxon>
        <taxon>Acidobacteriota</taxon>
        <taxon>Terriglobia</taxon>
        <taxon>Terriglobales</taxon>
        <taxon>Acidobacteriaceae</taxon>
        <taxon>Terriglobus</taxon>
    </lineage>
</organism>
<evidence type="ECO:0000313" key="9">
    <source>
        <dbReference type="Proteomes" id="UP000006844"/>
    </source>
</evidence>
<protein>
    <submittedName>
        <fullName evidence="8">DoxX family protein</fullName>
    </submittedName>
</protein>
<evidence type="ECO:0000256" key="5">
    <source>
        <dbReference type="ARBA" id="ARBA00022989"/>
    </source>
</evidence>
<proteinExistence type="inferred from homology"/>
<evidence type="ECO:0000256" key="6">
    <source>
        <dbReference type="ARBA" id="ARBA00023136"/>
    </source>
</evidence>
<dbReference type="GO" id="GO:0005886">
    <property type="term" value="C:plasma membrane"/>
    <property type="evidence" value="ECO:0007669"/>
    <property type="project" value="UniProtKB-SubCell"/>
</dbReference>
<dbReference type="EMBL" id="CP002467">
    <property type="protein sequence ID" value="ADV81084.1"/>
    <property type="molecule type" value="Genomic_DNA"/>
</dbReference>
<accession>E8V0M1</accession>
<reference evidence="8 9" key="1">
    <citation type="journal article" date="2012" name="Stand. Genomic Sci.">
        <title>Complete genome sequence of Terriglobus saanensis type strain SP1PR4(T), an Acidobacteria from tundra soil.</title>
        <authorList>
            <person name="Rawat S.R."/>
            <person name="Mannisto M.K."/>
            <person name="Starovoytov V."/>
            <person name="Goodwin L."/>
            <person name="Nolan M."/>
            <person name="Hauser L."/>
            <person name="Land M."/>
            <person name="Davenport K.W."/>
            <person name="Woyke T."/>
            <person name="Haggblom M.M."/>
        </authorList>
    </citation>
    <scope>NUCLEOTIDE SEQUENCE</scope>
    <source>
        <strain evidence="9">ATCC BAA-1853 / DSM 23119 / SP1PR4</strain>
    </source>
</reference>
<feature type="transmembrane region" description="Helical" evidence="7">
    <location>
        <begin position="78"/>
        <end position="95"/>
    </location>
</feature>
<dbReference type="AlphaFoldDB" id="E8V0M1"/>
<dbReference type="OrthoDB" id="121353at2"/>
<dbReference type="InterPro" id="IPR051907">
    <property type="entry name" value="DoxX-like_oxidoreductase"/>
</dbReference>
<dbReference type="InterPro" id="IPR032808">
    <property type="entry name" value="DoxX"/>
</dbReference>
<dbReference type="eggNOG" id="COG2259">
    <property type="taxonomic scope" value="Bacteria"/>
</dbReference>
<feature type="transmembrane region" description="Helical" evidence="7">
    <location>
        <begin position="101"/>
        <end position="125"/>
    </location>
</feature>
<dbReference type="Pfam" id="PF07681">
    <property type="entry name" value="DoxX"/>
    <property type="match status" value="1"/>
</dbReference>
<evidence type="ECO:0000256" key="3">
    <source>
        <dbReference type="ARBA" id="ARBA00022475"/>
    </source>
</evidence>
<dbReference type="HOGENOM" id="CLU_058421_3_4_0"/>
<dbReference type="KEGG" id="tsa:AciPR4_0246"/>
<keyword evidence="6 7" id="KW-0472">Membrane</keyword>
<evidence type="ECO:0000256" key="2">
    <source>
        <dbReference type="ARBA" id="ARBA00006679"/>
    </source>
</evidence>
<dbReference type="PANTHER" id="PTHR33452:SF1">
    <property type="entry name" value="INNER MEMBRANE PROTEIN YPHA-RELATED"/>
    <property type="match status" value="1"/>
</dbReference>
<evidence type="ECO:0000256" key="7">
    <source>
        <dbReference type="SAM" id="Phobius"/>
    </source>
</evidence>
<dbReference type="PANTHER" id="PTHR33452">
    <property type="entry name" value="OXIDOREDUCTASE CATD-RELATED"/>
    <property type="match status" value="1"/>
</dbReference>
<dbReference type="Proteomes" id="UP000006844">
    <property type="component" value="Chromosome"/>
</dbReference>
<dbReference type="STRING" id="401053.AciPR4_0246"/>
<evidence type="ECO:0000313" key="8">
    <source>
        <dbReference type="EMBL" id="ADV81084.1"/>
    </source>
</evidence>
<feature type="transmembrane region" description="Helical" evidence="7">
    <location>
        <begin position="52"/>
        <end position="71"/>
    </location>
</feature>
<sequence>MPKSLDRLQPWGASVLRLALGLSMAVHGYQKVVPHNATAHFAHYVVSLGMSYWLGVVSAYTEFFGGVFVLLGLLTRLAAAFICINMLVALITVGIHQGFGIYNYIFAFVAIAFMLVVNGAGALSLDRRIGLS</sequence>
<dbReference type="RefSeq" id="WP_013566817.1">
    <property type="nucleotide sequence ID" value="NC_014963.1"/>
</dbReference>
<comment type="similarity">
    <text evidence="2">Belongs to the DoxX family.</text>
</comment>